<dbReference type="Gene3D" id="3.40.50.720">
    <property type="entry name" value="NAD(P)-binding Rossmann-like Domain"/>
    <property type="match status" value="1"/>
</dbReference>
<dbReference type="InterPro" id="IPR001509">
    <property type="entry name" value="Epimerase_deHydtase"/>
</dbReference>
<dbReference type="Pfam" id="PF01370">
    <property type="entry name" value="Epimerase"/>
    <property type="match status" value="1"/>
</dbReference>
<dbReference type="CDD" id="cd05266">
    <property type="entry name" value="SDR_a4"/>
    <property type="match status" value="1"/>
</dbReference>
<dbReference type="PANTHER" id="PTHR48079:SF6">
    <property type="entry name" value="NAD(P)-BINDING DOMAIN-CONTAINING PROTEIN-RELATED"/>
    <property type="match status" value="1"/>
</dbReference>
<keyword evidence="3" id="KW-1185">Reference proteome</keyword>
<name>A0ABP8V7G6_9GAMM</name>
<dbReference type="Proteomes" id="UP001500604">
    <property type="component" value="Unassembled WGS sequence"/>
</dbReference>
<organism evidence="2 3">
    <name type="scientific">Kistimonas scapharcae</name>
    <dbReference type="NCBI Taxonomy" id="1036133"/>
    <lineage>
        <taxon>Bacteria</taxon>
        <taxon>Pseudomonadati</taxon>
        <taxon>Pseudomonadota</taxon>
        <taxon>Gammaproteobacteria</taxon>
        <taxon>Oceanospirillales</taxon>
        <taxon>Endozoicomonadaceae</taxon>
        <taxon>Kistimonas</taxon>
    </lineage>
</organism>
<dbReference type="PANTHER" id="PTHR48079">
    <property type="entry name" value="PROTEIN YEEZ"/>
    <property type="match status" value="1"/>
</dbReference>
<dbReference type="InterPro" id="IPR036291">
    <property type="entry name" value="NAD(P)-bd_dom_sf"/>
</dbReference>
<sequence>MVNDFGNSAMAEKIRVFIAGCGDVGSRLAEGLLATGQFDIWGLRRNLSLLPAGVKAVAGDLAAEEENLGEWPEAIDYLAYCAAAGSRDESVYRAVYLQGLRHVLTKVASMKTLPKRIFFTSSTAVYHQSGGEWVDELSETSPAGFSGQVMLEAEALLQQAGIPGTSIRFGGIYGPGRDYLLRRVKSGQGYRETPVVYGNRIHADDCAGMLHYLIEKDRLGGNVDPLYVGVDDEPAPMHEVTDWLGKQLGITVKPGDDVPSRGCKRCSNARIKEAGYHFLYPSFREGYRSLLGLS</sequence>
<reference evidence="3" key="1">
    <citation type="journal article" date="2019" name="Int. J. Syst. Evol. Microbiol.">
        <title>The Global Catalogue of Microorganisms (GCM) 10K type strain sequencing project: providing services to taxonomists for standard genome sequencing and annotation.</title>
        <authorList>
            <consortium name="The Broad Institute Genomics Platform"/>
            <consortium name="The Broad Institute Genome Sequencing Center for Infectious Disease"/>
            <person name="Wu L."/>
            <person name="Ma J."/>
        </authorList>
    </citation>
    <scope>NUCLEOTIDE SEQUENCE [LARGE SCALE GENOMIC DNA]</scope>
    <source>
        <strain evidence="3">JCM 17805</strain>
    </source>
</reference>
<evidence type="ECO:0000313" key="2">
    <source>
        <dbReference type="EMBL" id="GAA4651428.1"/>
    </source>
</evidence>
<evidence type="ECO:0000259" key="1">
    <source>
        <dbReference type="Pfam" id="PF01370"/>
    </source>
</evidence>
<proteinExistence type="predicted"/>
<gene>
    <name evidence="2" type="ORF">GCM10023116_37120</name>
</gene>
<comment type="caution">
    <text evidence="2">The sequence shown here is derived from an EMBL/GenBank/DDBJ whole genome shotgun (WGS) entry which is preliminary data.</text>
</comment>
<protein>
    <submittedName>
        <fullName evidence="2">SDR family oxidoreductase</fullName>
    </submittedName>
</protein>
<dbReference type="EMBL" id="BAABFL010000452">
    <property type="protein sequence ID" value="GAA4651428.1"/>
    <property type="molecule type" value="Genomic_DNA"/>
</dbReference>
<feature type="domain" description="NAD-dependent epimerase/dehydratase" evidence="1">
    <location>
        <begin position="20"/>
        <end position="220"/>
    </location>
</feature>
<evidence type="ECO:0000313" key="3">
    <source>
        <dbReference type="Proteomes" id="UP001500604"/>
    </source>
</evidence>
<dbReference type="InterPro" id="IPR051783">
    <property type="entry name" value="NAD(P)-dependent_oxidoreduct"/>
</dbReference>
<dbReference type="SUPFAM" id="SSF51735">
    <property type="entry name" value="NAD(P)-binding Rossmann-fold domains"/>
    <property type="match status" value="1"/>
</dbReference>
<accession>A0ABP8V7G6</accession>